<dbReference type="Proteomes" id="UP001050691">
    <property type="component" value="Unassembled WGS sequence"/>
</dbReference>
<keyword evidence="6 9" id="KW-0732">Signal</keyword>
<dbReference type="InterPro" id="IPR045053">
    <property type="entry name" value="MAN-like"/>
</dbReference>
<gene>
    <name evidence="11" type="ORF">Clacol_006625</name>
</gene>
<dbReference type="SUPFAM" id="SSF51445">
    <property type="entry name" value="(Trans)glycosidases"/>
    <property type="match status" value="1"/>
</dbReference>
<dbReference type="Gene3D" id="3.20.20.80">
    <property type="entry name" value="Glycosidases"/>
    <property type="match status" value="1"/>
</dbReference>
<evidence type="ECO:0000256" key="9">
    <source>
        <dbReference type="SAM" id="SignalP"/>
    </source>
</evidence>
<evidence type="ECO:0000313" key="11">
    <source>
        <dbReference type="EMBL" id="GJJ12383.1"/>
    </source>
</evidence>
<dbReference type="InterPro" id="IPR017853">
    <property type="entry name" value="GH"/>
</dbReference>
<comment type="subcellular location">
    <subcellularLocation>
        <location evidence="2">Secreted</location>
    </subcellularLocation>
</comment>
<dbReference type="AlphaFoldDB" id="A0AAV5AGX9"/>
<evidence type="ECO:0000256" key="4">
    <source>
        <dbReference type="ARBA" id="ARBA00012706"/>
    </source>
</evidence>
<sequence>MRFFAALAASAVLFDSAAATAWLPTRTVVNEARSNTPPSSPFVTVQGANFMKDGKPMKFSVADAYWLSQLTDENINTTLKDIASKNITVVRAWAFNDVSEVPETGAWFQLLAKNGTRIFNNGTNGVQRLRVIADIAQENNLTVQFVLTNNWSANNISNITVTLANGTKVNSPRGSYSNGYGGSDAYVMFNNGSDHGEFFTNQTIISTFMDGLTDLIPQFANHKAILSWEIANDPRCNGTLSNPDLAGQCTTTSVTLWHQQISAHVKSLDPNHLVASGSQGFMCQVPSTTVCPKFFFTQAPAPVTSPAPGLRRRSLTEKSIIAERNARWKRTAAAAKQQQDNAVEKRARGVFDRWVPRSLFGREAAADPVPVQVKKRQSMTLGPSMDGSFGVDSLDIGAIPNISYLTTQFFPDQNVYEPPDPSLSSLNNTINAAIQWFSAQAAISRMVDKPVFLTGFGLVSLDNAPFFIPFNGTSLTFPNASAIPTTPIGPQVGVLQGQAPVNDSTQALAYQSILEAAIANSFSAITVHQWGQGNLQPAPPTPTQAISNAPSGVFVPDLPATQGSSPNDGYQAISPQIQAVVQAAAINLQLANEISIPQFAAVTPLLDTVNDIYML</sequence>
<evidence type="ECO:0000256" key="6">
    <source>
        <dbReference type="ARBA" id="ARBA00022729"/>
    </source>
</evidence>
<evidence type="ECO:0000256" key="1">
    <source>
        <dbReference type="ARBA" id="ARBA00001678"/>
    </source>
</evidence>
<feature type="chain" id="PRO_5043719359" description="mannan endo-1,4-beta-mannosidase" evidence="9">
    <location>
        <begin position="20"/>
        <end position="615"/>
    </location>
</feature>
<evidence type="ECO:0000256" key="8">
    <source>
        <dbReference type="ARBA" id="ARBA00023295"/>
    </source>
</evidence>
<dbReference type="EMBL" id="BPWL01000007">
    <property type="protein sequence ID" value="GJJ12383.1"/>
    <property type="molecule type" value="Genomic_DNA"/>
</dbReference>
<keyword evidence="5" id="KW-0964">Secreted</keyword>
<dbReference type="EC" id="3.2.1.78" evidence="4"/>
<evidence type="ECO:0000256" key="3">
    <source>
        <dbReference type="ARBA" id="ARBA00005641"/>
    </source>
</evidence>
<organism evidence="11 12">
    <name type="scientific">Clathrus columnatus</name>
    <dbReference type="NCBI Taxonomy" id="1419009"/>
    <lineage>
        <taxon>Eukaryota</taxon>
        <taxon>Fungi</taxon>
        <taxon>Dikarya</taxon>
        <taxon>Basidiomycota</taxon>
        <taxon>Agaricomycotina</taxon>
        <taxon>Agaricomycetes</taxon>
        <taxon>Phallomycetidae</taxon>
        <taxon>Phallales</taxon>
        <taxon>Clathraceae</taxon>
        <taxon>Clathrus</taxon>
    </lineage>
</organism>
<dbReference type="GO" id="GO:0016985">
    <property type="term" value="F:mannan endo-1,4-beta-mannosidase activity"/>
    <property type="evidence" value="ECO:0007669"/>
    <property type="project" value="UniProtKB-EC"/>
</dbReference>
<dbReference type="PANTHER" id="PTHR31451">
    <property type="match status" value="1"/>
</dbReference>
<comment type="catalytic activity">
    <reaction evidence="1">
        <text>Random hydrolysis of (1-&gt;4)-beta-D-mannosidic linkages in mannans, galactomannans and glucomannans.</text>
        <dbReference type="EC" id="3.2.1.78"/>
    </reaction>
</comment>
<evidence type="ECO:0000256" key="2">
    <source>
        <dbReference type="ARBA" id="ARBA00004613"/>
    </source>
</evidence>
<dbReference type="Pfam" id="PF26410">
    <property type="entry name" value="GH5_mannosidase"/>
    <property type="match status" value="1"/>
</dbReference>
<dbReference type="InterPro" id="IPR001547">
    <property type="entry name" value="Glyco_hydro_5"/>
</dbReference>
<dbReference type="PANTHER" id="PTHR31451:SF39">
    <property type="entry name" value="MANNAN ENDO-1,4-BETA-MANNOSIDASE 1"/>
    <property type="match status" value="1"/>
</dbReference>
<evidence type="ECO:0000256" key="5">
    <source>
        <dbReference type="ARBA" id="ARBA00022525"/>
    </source>
</evidence>
<evidence type="ECO:0000256" key="7">
    <source>
        <dbReference type="ARBA" id="ARBA00022801"/>
    </source>
</evidence>
<comment type="similarity">
    <text evidence="3">Belongs to the glycosyl hydrolase 5 (cellulase A) family.</text>
</comment>
<evidence type="ECO:0000259" key="10">
    <source>
        <dbReference type="Pfam" id="PF26410"/>
    </source>
</evidence>
<feature type="signal peptide" evidence="9">
    <location>
        <begin position="1"/>
        <end position="19"/>
    </location>
</feature>
<protein>
    <recommendedName>
        <fullName evidence="4">mannan endo-1,4-beta-mannosidase</fullName>
        <ecNumber evidence="4">3.2.1.78</ecNumber>
    </recommendedName>
</protein>
<evidence type="ECO:0000313" key="12">
    <source>
        <dbReference type="Proteomes" id="UP001050691"/>
    </source>
</evidence>
<keyword evidence="12" id="KW-1185">Reference proteome</keyword>
<name>A0AAV5AGX9_9AGAM</name>
<feature type="domain" description="Glycoside hydrolase family 5" evidence="10">
    <location>
        <begin position="41"/>
        <end position="282"/>
    </location>
</feature>
<keyword evidence="7" id="KW-0378">Hydrolase</keyword>
<accession>A0AAV5AGX9</accession>
<comment type="caution">
    <text evidence="11">The sequence shown here is derived from an EMBL/GenBank/DDBJ whole genome shotgun (WGS) entry which is preliminary data.</text>
</comment>
<keyword evidence="8" id="KW-0326">Glycosidase</keyword>
<proteinExistence type="inferred from homology"/>
<reference evidence="11" key="1">
    <citation type="submission" date="2021-10" db="EMBL/GenBank/DDBJ databases">
        <title>De novo Genome Assembly of Clathrus columnatus (Basidiomycota, Fungi) Using Illumina and Nanopore Sequence Data.</title>
        <authorList>
            <person name="Ogiso-Tanaka E."/>
            <person name="Itagaki H."/>
            <person name="Hosoya T."/>
            <person name="Hosaka K."/>
        </authorList>
    </citation>
    <scope>NUCLEOTIDE SEQUENCE</scope>
    <source>
        <strain evidence="11">MO-923</strain>
    </source>
</reference>
<dbReference type="GO" id="GO:0005576">
    <property type="term" value="C:extracellular region"/>
    <property type="evidence" value="ECO:0007669"/>
    <property type="project" value="UniProtKB-SubCell"/>
</dbReference>